<dbReference type="Proteomes" id="UP001348641">
    <property type="component" value="Unassembled WGS sequence"/>
</dbReference>
<protein>
    <submittedName>
        <fullName evidence="3">TadE/TadG family type IV pilus assembly protein</fullName>
    </submittedName>
</protein>
<evidence type="ECO:0000256" key="1">
    <source>
        <dbReference type="SAM" id="Phobius"/>
    </source>
</evidence>
<keyword evidence="1" id="KW-0472">Membrane</keyword>
<reference evidence="3 4" key="1">
    <citation type="submission" date="2023-07" db="EMBL/GenBank/DDBJ databases">
        <authorList>
            <person name="Girao M."/>
            <person name="Carvalho M.F."/>
        </authorList>
    </citation>
    <scope>NUCLEOTIDE SEQUENCE [LARGE SCALE GENOMIC DNA]</scope>
    <source>
        <strain evidence="3 4">66/93</strain>
    </source>
</reference>
<dbReference type="RefSeq" id="WP_330157789.1">
    <property type="nucleotide sequence ID" value="NZ_BAAAJA010000072.1"/>
</dbReference>
<dbReference type="InterPro" id="IPR012495">
    <property type="entry name" value="TadE-like_dom"/>
</dbReference>
<evidence type="ECO:0000313" key="3">
    <source>
        <dbReference type="EMBL" id="MEE2050587.1"/>
    </source>
</evidence>
<comment type="caution">
    <text evidence="3">The sequence shown here is derived from an EMBL/GenBank/DDBJ whole genome shotgun (WGS) entry which is preliminary data.</text>
</comment>
<keyword evidence="1" id="KW-1133">Transmembrane helix</keyword>
<dbReference type="EMBL" id="JAUUCC010000017">
    <property type="protein sequence ID" value="MEE2050587.1"/>
    <property type="molecule type" value="Genomic_DNA"/>
</dbReference>
<feature type="domain" description="TadE-like" evidence="2">
    <location>
        <begin position="10"/>
        <end position="52"/>
    </location>
</feature>
<feature type="transmembrane region" description="Helical" evidence="1">
    <location>
        <begin position="12"/>
        <end position="33"/>
    </location>
</feature>
<gene>
    <name evidence="3" type="ORF">Q8A49_08760</name>
</gene>
<keyword evidence="1" id="KW-0812">Transmembrane</keyword>
<sequence>MTRRRTSDQGSSTLELAVLSTGLLLVVSAVIGIGRIQIASHGVEEAARAAAREASIARTASEARTNAISAASTTLNDQGLTCQGTSVEVDLSDFAKAAGTRGTVTAHVSCNVLLSDLMLPVLPGRMEIDAQVDSPIDTYRETSR</sequence>
<name>A0ABU7KN77_9ACTN</name>
<evidence type="ECO:0000259" key="2">
    <source>
        <dbReference type="Pfam" id="PF07811"/>
    </source>
</evidence>
<dbReference type="Pfam" id="PF07811">
    <property type="entry name" value="TadE"/>
    <property type="match status" value="1"/>
</dbReference>
<evidence type="ECO:0000313" key="4">
    <source>
        <dbReference type="Proteomes" id="UP001348641"/>
    </source>
</evidence>
<accession>A0ABU7KN77</accession>
<organism evidence="3 4">
    <name type="scientific">Nocardiopsis tropica</name>
    <dbReference type="NCBI Taxonomy" id="109330"/>
    <lineage>
        <taxon>Bacteria</taxon>
        <taxon>Bacillati</taxon>
        <taxon>Actinomycetota</taxon>
        <taxon>Actinomycetes</taxon>
        <taxon>Streptosporangiales</taxon>
        <taxon>Nocardiopsidaceae</taxon>
        <taxon>Nocardiopsis</taxon>
    </lineage>
</organism>
<proteinExistence type="predicted"/>